<evidence type="ECO:0000256" key="1">
    <source>
        <dbReference type="SAM" id="Phobius"/>
    </source>
</evidence>
<keyword evidence="3" id="KW-1185">Reference proteome</keyword>
<keyword evidence="1" id="KW-0812">Transmembrane</keyword>
<proteinExistence type="predicted"/>
<dbReference type="OrthoDB" id="3217020at2"/>
<dbReference type="EMBL" id="LXWF01000022">
    <property type="protein sequence ID" value="ORC18825.1"/>
    <property type="molecule type" value="Genomic_DNA"/>
</dbReference>
<dbReference type="Pfam" id="PF11292">
    <property type="entry name" value="DUF3093"/>
    <property type="match status" value="1"/>
</dbReference>
<accession>A0A1Y1RPQ4</accession>
<dbReference type="AlphaFoldDB" id="A0A1Y1RPQ4"/>
<keyword evidence="1" id="KW-0472">Membrane</keyword>
<evidence type="ECO:0008006" key="4">
    <source>
        <dbReference type="Google" id="ProtNLM"/>
    </source>
</evidence>
<gene>
    <name evidence="2" type="ORF">A7979_02155</name>
</gene>
<dbReference type="Proteomes" id="UP000192359">
    <property type="component" value="Unassembled WGS sequence"/>
</dbReference>
<reference evidence="2 3" key="1">
    <citation type="submission" date="2016-05" db="EMBL/GenBank/DDBJ databases">
        <title>Draft genome sequence of a porcine commensal Rothia nasimurium.</title>
        <authorList>
            <person name="Gaiser R.A."/>
            <person name="Van Baarlen P."/>
            <person name="Wells J.M."/>
        </authorList>
    </citation>
    <scope>NUCLEOTIDE SEQUENCE [LARGE SCALE GENOMIC DNA]</scope>
    <source>
        <strain evidence="2 3">PT-32</strain>
    </source>
</reference>
<evidence type="ECO:0000313" key="2">
    <source>
        <dbReference type="EMBL" id="ORC18825.1"/>
    </source>
</evidence>
<feature type="transmembrane region" description="Helical" evidence="1">
    <location>
        <begin position="40"/>
        <end position="59"/>
    </location>
</feature>
<dbReference type="InterPro" id="IPR021443">
    <property type="entry name" value="DUF3093"/>
</dbReference>
<name>A0A1Y1RPQ4_9MICC</name>
<comment type="caution">
    <text evidence="2">The sequence shown here is derived from an EMBL/GenBank/DDBJ whole genome shotgun (WGS) entry which is preliminary data.</text>
</comment>
<dbReference type="RefSeq" id="WP_083091689.1">
    <property type="nucleotide sequence ID" value="NZ_LXWF01000022.1"/>
</dbReference>
<feature type="transmembrane region" description="Helical" evidence="1">
    <location>
        <begin position="14"/>
        <end position="34"/>
    </location>
</feature>
<evidence type="ECO:0000313" key="3">
    <source>
        <dbReference type="Proteomes" id="UP000192359"/>
    </source>
</evidence>
<sequence>MSAASSTPLYQERLAPGIGLWIACVGAGLATFLVGAPISITAGVIAGILMFLLLVGLLYGTSPTLEITDTTVRFGRARIEREYVGRAHAFRGENARIAAGPALDGRAYMCFRGWIPAVVRVQIIDPADPTPYWIASSRHPEKIVEILNVGLPDEEDE</sequence>
<protein>
    <recommendedName>
        <fullName evidence="4">DUF3093 domain-containing protein</fullName>
    </recommendedName>
</protein>
<keyword evidence="1" id="KW-1133">Transmembrane helix</keyword>
<organism evidence="2 3">
    <name type="scientific">Rothia nasimurium</name>
    <dbReference type="NCBI Taxonomy" id="85336"/>
    <lineage>
        <taxon>Bacteria</taxon>
        <taxon>Bacillati</taxon>
        <taxon>Actinomycetota</taxon>
        <taxon>Actinomycetes</taxon>
        <taxon>Micrococcales</taxon>
        <taxon>Micrococcaceae</taxon>
        <taxon>Rothia</taxon>
    </lineage>
</organism>